<organism evidence="3 4">
    <name type="scientific">Paratrimastix pyriformis</name>
    <dbReference type="NCBI Taxonomy" id="342808"/>
    <lineage>
        <taxon>Eukaryota</taxon>
        <taxon>Metamonada</taxon>
        <taxon>Preaxostyla</taxon>
        <taxon>Paratrimastigidae</taxon>
        <taxon>Paratrimastix</taxon>
    </lineage>
</organism>
<dbReference type="EMBL" id="JAPMOS010000059">
    <property type="protein sequence ID" value="KAJ4456866.1"/>
    <property type="molecule type" value="Genomic_DNA"/>
</dbReference>
<sequence length="1330" mass="149303">MDSRHESDTSSPVRKIGSIPILEVYNDQTKKTDHFVILAPQQDREALGKSPSMTLMPIVVNQVNQSSVSLPPFQKCAVATAQYDLIHPDNVITQEHAAPLSPHAQPGVPTAPVLQASSATAEEEAESESDSDLADDAAQGIVTINPAFPEDDSEEGQAPLHRLSPLMMRRVGGQRRAYSVPEALFVLPQQQQQPPAHPPASTTHAPLPAIPERTPPGQAHVPAPPGGAYTAEKEASPVPIDGPFQRNLAPPTSVHSIPAPLPPRGSRVRRAASMAFMKDPNQEASCRYLILPKSGEATQVTEEVIPDCHVSPYTVDPAHLEKEWNVLPSRPSFAHLQEGRSLIHFTQRPMSNLEEFRHRLHEILEQEQAEQHFAPGVPLPDNRSKDPFWYKDACFYEISARTYADSNGDGRGDFVGLTSRLDYLRDLGVDCLWLLPIYASPLRDDGYDVSDYLTIHPDFGTTRDMEELIAQAHARGIRIIFDLIPDHTSNEHPWFKAATKDPTSKYFNYYVWSDTANKYNKARIIFLDCETSNWEYDPDVQQYYWHRFFKSQPNLNFQNPDVQEEILEIMRYWMSKGIDGFRVDAVPYLYQREGTDCENLPETHTFLKRLRHVVDSEFPGRILLAEANQWPQQLLEYFGNGDEFHMAFHFPIMPRIYISLRKENVSSLVWVMNHTPPIPPTCQWCMFLRNHDELTLEMVTEEERQYMWHEYAPDRMARLNLGIRRRLAPLLGNDQRRIRLCHALLFTLPGAPILYYGDEIGMGDNVSLKDRDGCRTPMQWTSRKNGGFTSSDTPIVPPVSDPVFGYHSVSVEQQQRQPSSLLNWVRHAIRKRRQYPVLARGLFEMVLTSHSEVMAYVRLMTPECVPPALAQELSPVSECSATPTPPPQATTAPVRIEAPPLLRPLRSPLPSPLLSPGVTGWAPLLAPASPMLAGTSPVPGASPTGGMDRRPGGLRSARAVTNYTNVLAYFNMSDHPLVNLRVNFPYPVDSRTVVGNATIFLTDVFNAARILEATPAMPNAPLQPPADSGIPTPISRLPTGTPVTYFAVTIPRVEAYGWAWLAIAAPRRVMQTPIPALKAPCQRLRPAPASKMKNSSGCASGSGKPTYHPLVGHKSHVPFQTQQYSAKDVTALTKLKTRQPGQQTPAELSQRDFRAELLEKERKVSDEKKTIDQAVSDAARALPSLPAKHEREAVPEEELKEKARPAPPQPTPQFDDADAPPEPESDGDDDDEEDEAEIYRELERIKRERAEEARRQEAEAKKAEQALRGADVERSNPLLDTSRTANVRTRWDEDVVFKNQTRGQAVEKKRFINDTVRNDFHRKFLNKYLK</sequence>
<comment type="caution">
    <text evidence="3">The sequence shown here is derived from an EMBL/GenBank/DDBJ whole genome shotgun (WGS) entry which is preliminary data.</text>
</comment>
<dbReference type="InterPro" id="IPR045857">
    <property type="entry name" value="O16G_dom_2"/>
</dbReference>
<accession>A0ABQ8UC65</accession>
<name>A0ABQ8UC65_9EUKA</name>
<feature type="compositionally biased region" description="Acidic residues" evidence="1">
    <location>
        <begin position="121"/>
        <end position="135"/>
    </location>
</feature>
<dbReference type="SMART" id="SM00642">
    <property type="entry name" value="Aamy"/>
    <property type="match status" value="1"/>
</dbReference>
<dbReference type="Gene3D" id="3.90.400.10">
    <property type="entry name" value="Oligo-1,6-glucosidase, Domain 2"/>
    <property type="match status" value="1"/>
</dbReference>
<feature type="region of interest" description="Disordered" evidence="1">
    <location>
        <begin position="100"/>
        <end position="135"/>
    </location>
</feature>
<evidence type="ECO:0000256" key="1">
    <source>
        <dbReference type="SAM" id="MobiDB-lite"/>
    </source>
</evidence>
<dbReference type="PANTHER" id="PTHR10357">
    <property type="entry name" value="ALPHA-AMYLASE FAMILY MEMBER"/>
    <property type="match status" value="1"/>
</dbReference>
<feature type="region of interest" description="Disordered" evidence="1">
    <location>
        <begin position="1178"/>
        <end position="1281"/>
    </location>
</feature>
<dbReference type="InterPro" id="IPR017853">
    <property type="entry name" value="GH"/>
</dbReference>
<dbReference type="PANTHER" id="PTHR10357:SF219">
    <property type="entry name" value="MALTOSE ALPHA-D-GLUCOSYLTRANSFERASE"/>
    <property type="match status" value="1"/>
</dbReference>
<evidence type="ECO:0000313" key="4">
    <source>
        <dbReference type="Proteomes" id="UP001141327"/>
    </source>
</evidence>
<dbReference type="Proteomes" id="UP001141327">
    <property type="component" value="Unassembled WGS sequence"/>
</dbReference>
<dbReference type="InterPro" id="IPR006973">
    <property type="entry name" value="Cwf_Cwc_15"/>
</dbReference>
<protein>
    <submittedName>
        <fullName evidence="3">Trehalose synthase/amylase TreS</fullName>
    </submittedName>
</protein>
<reference evidence="3" key="1">
    <citation type="journal article" date="2022" name="bioRxiv">
        <title>Genomics of Preaxostyla Flagellates Illuminates Evolutionary Transitions and the Path Towards Mitochondrial Loss.</title>
        <authorList>
            <person name="Novak L.V.F."/>
            <person name="Treitli S.C."/>
            <person name="Pyrih J."/>
            <person name="Halakuc P."/>
            <person name="Pipaliya S.V."/>
            <person name="Vacek V."/>
            <person name="Brzon O."/>
            <person name="Soukal P."/>
            <person name="Eme L."/>
            <person name="Dacks J.B."/>
            <person name="Karnkowska A."/>
            <person name="Elias M."/>
            <person name="Hampl V."/>
        </authorList>
    </citation>
    <scope>NUCLEOTIDE SEQUENCE</scope>
    <source>
        <strain evidence="3">RCP-MX</strain>
    </source>
</reference>
<feature type="compositionally biased region" description="Basic and acidic residues" evidence="1">
    <location>
        <begin position="1237"/>
        <end position="1274"/>
    </location>
</feature>
<feature type="compositionally biased region" description="Acidic residues" evidence="1">
    <location>
        <begin position="1215"/>
        <end position="1236"/>
    </location>
</feature>
<evidence type="ECO:0000259" key="2">
    <source>
        <dbReference type="SMART" id="SM00642"/>
    </source>
</evidence>
<feature type="region of interest" description="Disordered" evidence="1">
    <location>
        <begin position="189"/>
        <end position="244"/>
    </location>
</feature>
<dbReference type="Pfam" id="PF04889">
    <property type="entry name" value="Cwf_Cwc_15"/>
    <property type="match status" value="1"/>
</dbReference>
<dbReference type="Gene3D" id="3.20.20.80">
    <property type="entry name" value="Glycosidases"/>
    <property type="match status" value="1"/>
</dbReference>
<dbReference type="NCBIfam" id="TIGR02456">
    <property type="entry name" value="treS_nterm"/>
    <property type="match status" value="1"/>
</dbReference>
<dbReference type="InterPro" id="IPR012810">
    <property type="entry name" value="TreS/a-amylase_N"/>
</dbReference>
<proteinExistence type="predicted"/>
<evidence type="ECO:0000313" key="3">
    <source>
        <dbReference type="EMBL" id="KAJ4456866.1"/>
    </source>
</evidence>
<dbReference type="SUPFAM" id="SSF51445">
    <property type="entry name" value="(Trans)glycosidases"/>
    <property type="match status" value="1"/>
</dbReference>
<feature type="domain" description="Glycosyl hydrolase family 13 catalytic" evidence="2">
    <location>
        <begin position="397"/>
        <end position="789"/>
    </location>
</feature>
<gene>
    <name evidence="3" type="ORF">PAPYR_7792</name>
</gene>
<feature type="region of interest" description="Disordered" evidence="1">
    <location>
        <begin position="1087"/>
        <end position="1113"/>
    </location>
</feature>
<dbReference type="Pfam" id="PF00128">
    <property type="entry name" value="Alpha-amylase"/>
    <property type="match status" value="1"/>
</dbReference>
<feature type="compositionally biased region" description="Basic and acidic residues" evidence="1">
    <location>
        <begin position="1187"/>
        <end position="1204"/>
    </location>
</feature>
<dbReference type="CDD" id="cd11334">
    <property type="entry name" value="AmyAc_TreS"/>
    <property type="match status" value="1"/>
</dbReference>
<dbReference type="InterPro" id="IPR006047">
    <property type="entry name" value="GH13_cat_dom"/>
</dbReference>
<feature type="compositionally biased region" description="Low complexity" evidence="1">
    <location>
        <begin position="189"/>
        <end position="207"/>
    </location>
</feature>
<keyword evidence="4" id="KW-1185">Reference proteome</keyword>